<feature type="region of interest" description="Disordered" evidence="1">
    <location>
        <begin position="1"/>
        <end position="35"/>
    </location>
</feature>
<organism evidence="2 3">
    <name type="scientific">Chitinophaga parva</name>
    <dbReference type="NCBI Taxonomy" id="2169414"/>
    <lineage>
        <taxon>Bacteria</taxon>
        <taxon>Pseudomonadati</taxon>
        <taxon>Bacteroidota</taxon>
        <taxon>Chitinophagia</taxon>
        <taxon>Chitinophagales</taxon>
        <taxon>Chitinophagaceae</taxon>
        <taxon>Chitinophaga</taxon>
    </lineage>
</organism>
<comment type="caution">
    <text evidence="2">The sequence shown here is derived from an EMBL/GenBank/DDBJ whole genome shotgun (WGS) entry which is preliminary data.</text>
</comment>
<dbReference type="Proteomes" id="UP000244450">
    <property type="component" value="Unassembled WGS sequence"/>
</dbReference>
<reference evidence="2 3" key="1">
    <citation type="submission" date="2018-04" db="EMBL/GenBank/DDBJ databases">
        <title>Chitinophaga fuyangensis sp. nov., isolated from soil in a chemical factory.</title>
        <authorList>
            <person name="Chen K."/>
        </authorList>
    </citation>
    <scope>NUCLEOTIDE SEQUENCE [LARGE SCALE GENOMIC DNA]</scope>
    <source>
        <strain evidence="2 3">LY-1</strain>
    </source>
</reference>
<name>A0A2T7BFF6_9BACT</name>
<evidence type="ECO:0000313" key="3">
    <source>
        <dbReference type="Proteomes" id="UP000244450"/>
    </source>
</evidence>
<proteinExistence type="predicted"/>
<accession>A0A2T7BFF6</accession>
<evidence type="ECO:0000313" key="2">
    <source>
        <dbReference type="EMBL" id="PUZ25021.1"/>
    </source>
</evidence>
<evidence type="ECO:0000256" key="1">
    <source>
        <dbReference type="SAM" id="MobiDB-lite"/>
    </source>
</evidence>
<dbReference type="AlphaFoldDB" id="A0A2T7BFF6"/>
<sequence>MAPKKNTNTSDAAPEQGSNEPLMPASATPAPDPVKDEIGSYKLAYGEILLASLKPDGSEGIPFKVSTSTYQQYYQDTTKFVIKKNA</sequence>
<gene>
    <name evidence="2" type="ORF">DCC81_11955</name>
</gene>
<keyword evidence="3" id="KW-1185">Reference proteome</keyword>
<feature type="compositionally biased region" description="Polar residues" evidence="1">
    <location>
        <begin position="1"/>
        <end position="19"/>
    </location>
</feature>
<protein>
    <submittedName>
        <fullName evidence="2">Uncharacterized protein</fullName>
    </submittedName>
</protein>
<dbReference type="EMBL" id="QCYK01000002">
    <property type="protein sequence ID" value="PUZ25021.1"/>
    <property type="molecule type" value="Genomic_DNA"/>
</dbReference>
<dbReference type="RefSeq" id="WP_108686858.1">
    <property type="nucleotide sequence ID" value="NZ_QCYK01000002.1"/>
</dbReference>